<dbReference type="SUPFAM" id="SSF53335">
    <property type="entry name" value="S-adenosyl-L-methionine-dependent methyltransferases"/>
    <property type="match status" value="1"/>
</dbReference>
<protein>
    <recommendedName>
        <fullName evidence="3">Spermidine synthase</fullName>
    </recommendedName>
</protein>
<evidence type="ECO:0000256" key="1">
    <source>
        <dbReference type="ARBA" id="ARBA00023115"/>
    </source>
</evidence>
<gene>
    <name evidence="2" type="ORF">MNBD_GAMMA06-1964</name>
</gene>
<evidence type="ECO:0000313" key="2">
    <source>
        <dbReference type="EMBL" id="VAW53103.1"/>
    </source>
</evidence>
<organism evidence="2">
    <name type="scientific">hydrothermal vent metagenome</name>
    <dbReference type="NCBI Taxonomy" id="652676"/>
    <lineage>
        <taxon>unclassified sequences</taxon>
        <taxon>metagenomes</taxon>
        <taxon>ecological metagenomes</taxon>
    </lineage>
</organism>
<dbReference type="PANTHER" id="PTHR43317">
    <property type="entry name" value="THERMOSPERMINE SYNTHASE ACAULIS5"/>
    <property type="match status" value="1"/>
</dbReference>
<keyword evidence="1" id="KW-0620">Polyamine biosynthesis</keyword>
<reference evidence="2" key="1">
    <citation type="submission" date="2018-06" db="EMBL/GenBank/DDBJ databases">
        <authorList>
            <person name="Zhirakovskaya E."/>
        </authorList>
    </citation>
    <scope>NUCLEOTIDE SEQUENCE</scope>
</reference>
<evidence type="ECO:0008006" key="3">
    <source>
        <dbReference type="Google" id="ProtNLM"/>
    </source>
</evidence>
<proteinExistence type="predicted"/>
<accession>A0A3B0WLB8</accession>
<dbReference type="Gene3D" id="3.40.50.150">
    <property type="entry name" value="Vaccinia Virus protein VP39"/>
    <property type="match status" value="1"/>
</dbReference>
<dbReference type="PANTHER" id="PTHR43317:SF1">
    <property type="entry name" value="THERMOSPERMINE SYNTHASE ACAULIS5"/>
    <property type="match status" value="1"/>
</dbReference>
<dbReference type="AlphaFoldDB" id="A0A3B0WLB8"/>
<name>A0A3B0WLB8_9ZZZZ</name>
<dbReference type="GO" id="GO:0006596">
    <property type="term" value="P:polyamine biosynthetic process"/>
    <property type="evidence" value="ECO:0007669"/>
    <property type="project" value="UniProtKB-KW"/>
</dbReference>
<dbReference type="InterPro" id="IPR029063">
    <property type="entry name" value="SAM-dependent_MTases_sf"/>
</dbReference>
<dbReference type="EMBL" id="UOFD01000057">
    <property type="protein sequence ID" value="VAW53103.1"/>
    <property type="molecule type" value="Genomic_DNA"/>
</dbReference>
<sequence>MTNQTKLLFQKQTTDGLIEVCDRHQLRCLNIDAIEQSRINLEQPDQLASPVQRYILACLLFIETPKKVLLGGLGGGALACYLYNRKPEIQGDAVEINEIIAELAKDYFYFPKKQWDIIVDDLRQWNDRNYDLMVIDIADSDLTPAWLTSEKMLLQLKQQLSKQGVLAIDLLVDNAQSFTQALVAIRKVFKRQTLCLSVPDHKNIIIFAFNKPLINYSVKKLTTRVKKLTEIWGLEFPVFIEQLKNDNPDNNGIMSMGKS</sequence>